<dbReference type="SUPFAM" id="SSF55729">
    <property type="entry name" value="Acyl-CoA N-acyltransferases (Nat)"/>
    <property type="match status" value="1"/>
</dbReference>
<protein>
    <submittedName>
        <fullName evidence="2">GNAT family N-acetyltransferase</fullName>
        <ecNumber evidence="2">2.3.1.-</ecNumber>
    </submittedName>
</protein>
<evidence type="ECO:0000259" key="1">
    <source>
        <dbReference type="PROSITE" id="PS51186"/>
    </source>
</evidence>
<keyword evidence="3" id="KW-1185">Reference proteome</keyword>
<dbReference type="Pfam" id="PF13302">
    <property type="entry name" value="Acetyltransf_3"/>
    <property type="match status" value="1"/>
</dbReference>
<dbReference type="Proteomes" id="UP001550853">
    <property type="component" value="Unassembled WGS sequence"/>
</dbReference>
<evidence type="ECO:0000313" key="2">
    <source>
        <dbReference type="EMBL" id="MEU3710662.1"/>
    </source>
</evidence>
<dbReference type="RefSeq" id="WP_030283887.1">
    <property type="nucleotide sequence ID" value="NZ_JBEZVI010000007.1"/>
</dbReference>
<comment type="caution">
    <text evidence="2">The sequence shown here is derived from an EMBL/GenBank/DDBJ whole genome shotgun (WGS) entry which is preliminary data.</text>
</comment>
<keyword evidence="2" id="KW-0808">Transferase</keyword>
<accession>A0ABV2YY62</accession>
<proteinExistence type="predicted"/>
<sequence>MPPRLTAPAAPAHASFLAAMAELRAEGRGAPDDGSAVGRDLREYGARWHDPAVFAAYTARLRAAREETGDGRIPCDHLWYTDGPIYLGGLRLRHRLDDFLRRYGGHIGYDVRPTARRRGHATAMLRAALPRARALGLAEALITCDATNTASRKVIEACGGRFEDRRGAKLRFWVPTGEHPRVP</sequence>
<dbReference type="PROSITE" id="PS51186">
    <property type="entry name" value="GNAT"/>
    <property type="match status" value="1"/>
</dbReference>
<dbReference type="GO" id="GO:0016746">
    <property type="term" value="F:acyltransferase activity"/>
    <property type="evidence" value="ECO:0007669"/>
    <property type="project" value="UniProtKB-KW"/>
</dbReference>
<dbReference type="InterPro" id="IPR000182">
    <property type="entry name" value="GNAT_dom"/>
</dbReference>
<keyword evidence="2" id="KW-0012">Acyltransferase</keyword>
<dbReference type="Gene3D" id="3.40.630.30">
    <property type="match status" value="1"/>
</dbReference>
<feature type="domain" description="N-acetyltransferase" evidence="1">
    <location>
        <begin position="39"/>
        <end position="183"/>
    </location>
</feature>
<reference evidence="2 3" key="1">
    <citation type="submission" date="2024-06" db="EMBL/GenBank/DDBJ databases">
        <title>The Natural Products Discovery Center: Release of the First 8490 Sequenced Strains for Exploring Actinobacteria Biosynthetic Diversity.</title>
        <authorList>
            <person name="Kalkreuter E."/>
            <person name="Kautsar S.A."/>
            <person name="Yang D."/>
            <person name="Bader C.D."/>
            <person name="Teijaro C.N."/>
            <person name="Fluegel L."/>
            <person name="Davis C.M."/>
            <person name="Simpson J.R."/>
            <person name="Lauterbach L."/>
            <person name="Steele A.D."/>
            <person name="Gui C."/>
            <person name="Meng S."/>
            <person name="Li G."/>
            <person name="Viehrig K."/>
            <person name="Ye F."/>
            <person name="Su P."/>
            <person name="Kiefer A.F."/>
            <person name="Nichols A."/>
            <person name="Cepeda A.J."/>
            <person name="Yan W."/>
            <person name="Fan B."/>
            <person name="Jiang Y."/>
            <person name="Adhikari A."/>
            <person name="Zheng C.-J."/>
            <person name="Schuster L."/>
            <person name="Cowan T.M."/>
            <person name="Smanski M.J."/>
            <person name="Chevrette M.G."/>
            <person name="De Carvalho L.P.S."/>
            <person name="Shen B."/>
        </authorList>
    </citation>
    <scope>NUCLEOTIDE SEQUENCE [LARGE SCALE GENOMIC DNA]</scope>
    <source>
        <strain evidence="2 3">NPDC033039</strain>
    </source>
</reference>
<gene>
    <name evidence="2" type="ORF">AB0E61_11270</name>
</gene>
<organism evidence="2 3">
    <name type="scientific">Streptomyces catenulae</name>
    <dbReference type="NCBI Taxonomy" id="66875"/>
    <lineage>
        <taxon>Bacteria</taxon>
        <taxon>Bacillati</taxon>
        <taxon>Actinomycetota</taxon>
        <taxon>Actinomycetes</taxon>
        <taxon>Kitasatosporales</taxon>
        <taxon>Streptomycetaceae</taxon>
        <taxon>Streptomyces</taxon>
    </lineage>
</organism>
<name>A0ABV2YY62_9ACTN</name>
<dbReference type="InterPro" id="IPR016181">
    <property type="entry name" value="Acyl_CoA_acyltransferase"/>
</dbReference>
<dbReference type="EMBL" id="JBEZVI010000007">
    <property type="protein sequence ID" value="MEU3710662.1"/>
    <property type="molecule type" value="Genomic_DNA"/>
</dbReference>
<dbReference type="EC" id="2.3.1.-" evidence="2"/>
<dbReference type="PANTHER" id="PTHR39173:SF1">
    <property type="entry name" value="ACETYLTRANSFERASE"/>
    <property type="match status" value="1"/>
</dbReference>
<evidence type="ECO:0000313" key="3">
    <source>
        <dbReference type="Proteomes" id="UP001550853"/>
    </source>
</evidence>
<dbReference type="PANTHER" id="PTHR39173">
    <property type="entry name" value="ACETYLTRANSFERASE"/>
    <property type="match status" value="1"/>
</dbReference>